<protein>
    <submittedName>
        <fullName evidence="3">DUF2157 domain-containing protein</fullName>
    </submittedName>
</protein>
<feature type="transmembrane region" description="Helical" evidence="1">
    <location>
        <begin position="306"/>
        <end position="329"/>
    </location>
</feature>
<proteinExistence type="predicted"/>
<feature type="transmembrane region" description="Helical" evidence="1">
    <location>
        <begin position="193"/>
        <end position="210"/>
    </location>
</feature>
<feature type="transmembrane region" description="Helical" evidence="1">
    <location>
        <begin position="146"/>
        <end position="163"/>
    </location>
</feature>
<keyword evidence="1" id="KW-0472">Membrane</keyword>
<feature type="transmembrane region" description="Helical" evidence="1">
    <location>
        <begin position="245"/>
        <end position="261"/>
    </location>
</feature>
<evidence type="ECO:0000313" key="4">
    <source>
        <dbReference type="Proteomes" id="UP001649381"/>
    </source>
</evidence>
<feature type="transmembrane region" description="Helical" evidence="1">
    <location>
        <begin position="120"/>
        <end position="139"/>
    </location>
</feature>
<feature type="domain" description="DUF2157" evidence="2">
    <location>
        <begin position="13"/>
        <end position="145"/>
    </location>
</feature>
<sequence>MNERKWLKREGTRWVEKGLIEENQFEDILSLYEGRKSNNLLPILASILIGLGILTFIASNWSEMSNLLRFTLICTGIIGFNLIGMNLVQKGSRTLGTAWIGMGTLTFGAGIFLVAQMFHIVSYNSTAFIIWLGIGLLTYYVFPNKYIYLLTLVIGSAGMIYSAISFQSFSFFLAILVVGGIGILTFKENEPLFYYFYLSAVTISSITFHVAYDLMYVWMTLFFLFMYAVNEFLQHEKGKNAFKNMSIVGVIVVTFIHVFVLDDMIRYDEEILSKPIPYFAILLLLIGAITLVKVKRQSDRNWIDLLLFLPLFLVGETAGVLYLLLAFGYSLSILVQGYKVEEPMLINRGTFLFLISTLVAYIQLAWDFLPKSMFFLAGGILLFVLSWYLEKRRRTWFHESKGGQS</sequence>
<evidence type="ECO:0000313" key="3">
    <source>
        <dbReference type="EMBL" id="MCF6136296.1"/>
    </source>
</evidence>
<feature type="transmembrane region" description="Helical" evidence="1">
    <location>
        <begin position="40"/>
        <end position="61"/>
    </location>
</feature>
<keyword evidence="1" id="KW-0812">Transmembrane</keyword>
<feature type="transmembrane region" description="Helical" evidence="1">
    <location>
        <begin position="216"/>
        <end position="233"/>
    </location>
</feature>
<keyword evidence="4" id="KW-1185">Reference proteome</keyword>
<dbReference type="Pfam" id="PF09925">
    <property type="entry name" value="DUF2157"/>
    <property type="match status" value="1"/>
</dbReference>
<feature type="transmembrane region" description="Helical" evidence="1">
    <location>
        <begin position="67"/>
        <end position="88"/>
    </location>
</feature>
<dbReference type="Proteomes" id="UP001649381">
    <property type="component" value="Unassembled WGS sequence"/>
</dbReference>
<comment type="caution">
    <text evidence="3">The sequence shown here is derived from an EMBL/GenBank/DDBJ whole genome shotgun (WGS) entry which is preliminary data.</text>
</comment>
<gene>
    <name evidence="3" type="ORF">L2716_01050</name>
</gene>
<reference evidence="3 4" key="1">
    <citation type="submission" date="2022-01" db="EMBL/GenBank/DDBJ databases">
        <title>Alkalihalobacillus sp. EGI L200015, a novel bacterium isolated from a salt lake sediment.</title>
        <authorList>
            <person name="Gao L."/>
            <person name="Fang B.-Z."/>
            <person name="Li W.-J."/>
        </authorList>
    </citation>
    <scope>NUCLEOTIDE SEQUENCE [LARGE SCALE GENOMIC DNA]</scope>
    <source>
        <strain evidence="3 4">KCTC 12718</strain>
    </source>
</reference>
<feature type="transmembrane region" description="Helical" evidence="1">
    <location>
        <begin position="169"/>
        <end position="186"/>
    </location>
</feature>
<keyword evidence="1" id="KW-1133">Transmembrane helix</keyword>
<dbReference type="InterPro" id="IPR018677">
    <property type="entry name" value="DUF2157"/>
</dbReference>
<name>A0ABS9GXB5_9BACL</name>
<evidence type="ECO:0000259" key="2">
    <source>
        <dbReference type="Pfam" id="PF09925"/>
    </source>
</evidence>
<feature type="transmembrane region" description="Helical" evidence="1">
    <location>
        <begin position="276"/>
        <end position="294"/>
    </location>
</feature>
<accession>A0ABS9GXB5</accession>
<feature type="transmembrane region" description="Helical" evidence="1">
    <location>
        <begin position="373"/>
        <end position="389"/>
    </location>
</feature>
<feature type="transmembrane region" description="Helical" evidence="1">
    <location>
        <begin position="95"/>
        <end position="114"/>
    </location>
</feature>
<evidence type="ECO:0000256" key="1">
    <source>
        <dbReference type="SAM" id="Phobius"/>
    </source>
</evidence>
<organism evidence="3 4">
    <name type="scientific">Pseudalkalibacillus berkeleyi</name>
    <dbReference type="NCBI Taxonomy" id="1069813"/>
    <lineage>
        <taxon>Bacteria</taxon>
        <taxon>Bacillati</taxon>
        <taxon>Bacillota</taxon>
        <taxon>Bacilli</taxon>
        <taxon>Bacillales</taxon>
        <taxon>Fictibacillaceae</taxon>
        <taxon>Pseudalkalibacillus</taxon>
    </lineage>
</organism>
<dbReference type="EMBL" id="JAKIJS010000001">
    <property type="protein sequence ID" value="MCF6136296.1"/>
    <property type="molecule type" value="Genomic_DNA"/>
</dbReference>
<dbReference type="RefSeq" id="WP_236330740.1">
    <property type="nucleotide sequence ID" value="NZ_JAKIJS010000001.1"/>
</dbReference>